<feature type="transmembrane region" description="Helical" evidence="2">
    <location>
        <begin position="72"/>
        <end position="90"/>
    </location>
</feature>
<organism evidence="3 4">
    <name type="scientific">Favolaschia claudopus</name>
    <dbReference type="NCBI Taxonomy" id="2862362"/>
    <lineage>
        <taxon>Eukaryota</taxon>
        <taxon>Fungi</taxon>
        <taxon>Dikarya</taxon>
        <taxon>Basidiomycota</taxon>
        <taxon>Agaricomycotina</taxon>
        <taxon>Agaricomycetes</taxon>
        <taxon>Agaricomycetidae</taxon>
        <taxon>Agaricales</taxon>
        <taxon>Marasmiineae</taxon>
        <taxon>Mycenaceae</taxon>
        <taxon>Favolaschia</taxon>
    </lineage>
</organism>
<feature type="transmembrane region" description="Helical" evidence="2">
    <location>
        <begin position="209"/>
        <end position="228"/>
    </location>
</feature>
<accession>A0AAW0E533</accession>
<keyword evidence="2" id="KW-0472">Membrane</keyword>
<gene>
    <name evidence="3" type="ORF">R3P38DRAFT_2838631</name>
</gene>
<reference evidence="3 4" key="1">
    <citation type="journal article" date="2024" name="J Genomics">
        <title>Draft genome sequencing and assembly of Favolaschia claudopus CIRM-BRFM 2984 isolated from oak limbs.</title>
        <authorList>
            <person name="Navarro D."/>
            <person name="Drula E."/>
            <person name="Chaduli D."/>
            <person name="Cazenave R."/>
            <person name="Ahrendt S."/>
            <person name="Wang J."/>
            <person name="Lipzen A."/>
            <person name="Daum C."/>
            <person name="Barry K."/>
            <person name="Grigoriev I.V."/>
            <person name="Favel A."/>
            <person name="Rosso M.N."/>
            <person name="Martin F."/>
        </authorList>
    </citation>
    <scope>NUCLEOTIDE SEQUENCE [LARGE SCALE GENOMIC DNA]</scope>
    <source>
        <strain evidence="3 4">CIRM-BRFM 2984</strain>
    </source>
</reference>
<feature type="region of interest" description="Disordered" evidence="1">
    <location>
        <begin position="247"/>
        <end position="276"/>
    </location>
</feature>
<dbReference type="EMBL" id="JAWWNJ010000003">
    <property type="protein sequence ID" value="KAK7059941.1"/>
    <property type="molecule type" value="Genomic_DNA"/>
</dbReference>
<keyword evidence="4" id="KW-1185">Reference proteome</keyword>
<dbReference type="PANTHER" id="PTHR12242">
    <property type="entry name" value="OS02G0130600 PROTEIN-RELATED"/>
    <property type="match status" value="1"/>
</dbReference>
<feature type="compositionally biased region" description="Basic and acidic residues" evidence="1">
    <location>
        <begin position="267"/>
        <end position="276"/>
    </location>
</feature>
<comment type="caution">
    <text evidence="3">The sequence shown here is derived from an EMBL/GenBank/DDBJ whole genome shotgun (WGS) entry which is preliminary data.</text>
</comment>
<evidence type="ECO:0000313" key="4">
    <source>
        <dbReference type="Proteomes" id="UP001362999"/>
    </source>
</evidence>
<evidence type="ECO:0000313" key="3">
    <source>
        <dbReference type="EMBL" id="KAK7059941.1"/>
    </source>
</evidence>
<keyword evidence="2" id="KW-0812">Transmembrane</keyword>
<feature type="transmembrane region" description="Helical" evidence="2">
    <location>
        <begin position="169"/>
        <end position="189"/>
    </location>
</feature>
<dbReference type="GO" id="GO:0016020">
    <property type="term" value="C:membrane"/>
    <property type="evidence" value="ECO:0007669"/>
    <property type="project" value="TreeGrafter"/>
</dbReference>
<evidence type="ECO:0000256" key="2">
    <source>
        <dbReference type="SAM" id="Phobius"/>
    </source>
</evidence>
<keyword evidence="2" id="KW-1133">Transmembrane helix</keyword>
<feature type="transmembrane region" description="Helical" evidence="2">
    <location>
        <begin position="110"/>
        <end position="130"/>
    </location>
</feature>
<feature type="transmembrane region" description="Helical" evidence="2">
    <location>
        <begin position="30"/>
        <end position="52"/>
    </location>
</feature>
<evidence type="ECO:0000256" key="1">
    <source>
        <dbReference type="SAM" id="MobiDB-lite"/>
    </source>
</evidence>
<feature type="compositionally biased region" description="Basic and acidic residues" evidence="1">
    <location>
        <begin position="250"/>
        <end position="260"/>
    </location>
</feature>
<dbReference type="Proteomes" id="UP001362999">
    <property type="component" value="Unassembled WGS sequence"/>
</dbReference>
<protein>
    <submittedName>
        <fullName evidence="3">Uncharacterized protein</fullName>
    </submittedName>
</protein>
<dbReference type="AlphaFoldDB" id="A0AAW0E533"/>
<sequence length="300" mass="32991">MPLLSWPALGVEHTFDPHHKFVSSPVFSPYILAAIRCLLALYGLCTICTVLAFDVKFGFGDSYLSYFTNLSYIGLTAYYWASGVQTFAYARYGRYPLRRWPRVLQGLHVLLQSTVTTFPFIVTVVFWVLLSSSTTLDTKLHAWQNISVHAMNSAFALFDILLTNTPPAPWLVLPLHIIMLGGYLGVAYITHETQGFYTYSFLDPSKGPILAAYIIGIAVGDIVVFLLARGAVALRQRLAIRAGRLPDGSGDAKEGARETEAFDEWQEIDRPKPEADMRQQQVIDSAVAVGGGSGGGAYAV</sequence>
<name>A0AAW0E533_9AGAR</name>
<proteinExistence type="predicted"/>
<dbReference type="PANTHER" id="PTHR12242:SF1">
    <property type="entry name" value="MYND-TYPE DOMAIN-CONTAINING PROTEIN"/>
    <property type="match status" value="1"/>
</dbReference>